<dbReference type="GO" id="GO:0006644">
    <property type="term" value="P:phospholipid metabolic process"/>
    <property type="evidence" value="ECO:0007669"/>
    <property type="project" value="InterPro"/>
</dbReference>
<comment type="subcellular location">
    <subcellularLocation>
        <location evidence="1">Secreted</location>
    </subcellularLocation>
</comment>
<dbReference type="Proteomes" id="UP000492821">
    <property type="component" value="Unassembled WGS sequence"/>
</dbReference>
<dbReference type="GO" id="GO:0004623">
    <property type="term" value="F:phospholipase A2 activity"/>
    <property type="evidence" value="ECO:0007669"/>
    <property type="project" value="InterPro"/>
</dbReference>
<dbReference type="PROSITE" id="PS00118">
    <property type="entry name" value="PA2_HIS"/>
    <property type="match status" value="1"/>
</dbReference>
<dbReference type="GO" id="GO:0005576">
    <property type="term" value="C:extracellular region"/>
    <property type="evidence" value="ECO:0007669"/>
    <property type="project" value="UniProtKB-SubCell"/>
</dbReference>
<accession>A0A7E4W0Z0</accession>
<keyword evidence="4" id="KW-1185">Reference proteome</keyword>
<dbReference type="PANTHER" id="PTHR34228">
    <property type="entry name" value="PROTEIN CBG09474-RELATED"/>
    <property type="match status" value="1"/>
</dbReference>
<name>A0A7E4W0Z0_PANRE</name>
<dbReference type="AlphaFoldDB" id="A0A7E4W0Z0"/>
<evidence type="ECO:0000256" key="1">
    <source>
        <dbReference type="ARBA" id="ARBA00004613"/>
    </source>
</evidence>
<evidence type="ECO:0000313" key="5">
    <source>
        <dbReference type="WBParaSite" id="Pan_g6057.t1"/>
    </source>
</evidence>
<reference evidence="4" key="1">
    <citation type="journal article" date="2013" name="Genetics">
        <title>The draft genome and transcriptome of Panagrellus redivivus are shaped by the harsh demands of a free-living lifestyle.</title>
        <authorList>
            <person name="Srinivasan J."/>
            <person name="Dillman A.R."/>
            <person name="Macchietto M.G."/>
            <person name="Heikkinen L."/>
            <person name="Lakso M."/>
            <person name="Fracchia K.M."/>
            <person name="Antoshechkin I."/>
            <person name="Mortazavi A."/>
            <person name="Wong G."/>
            <person name="Sternberg P.W."/>
        </authorList>
    </citation>
    <scope>NUCLEOTIDE SEQUENCE [LARGE SCALE GENOMIC DNA]</scope>
    <source>
        <strain evidence="4">MT8872</strain>
    </source>
</reference>
<evidence type="ECO:0000256" key="3">
    <source>
        <dbReference type="SAM" id="SignalP"/>
    </source>
</evidence>
<keyword evidence="2" id="KW-0964">Secreted</keyword>
<dbReference type="SUPFAM" id="SSF48619">
    <property type="entry name" value="Phospholipase A2, PLA2"/>
    <property type="match status" value="1"/>
</dbReference>
<dbReference type="InterPro" id="IPR036444">
    <property type="entry name" value="PLipase_A2_dom_sf"/>
</dbReference>
<proteinExistence type="predicted"/>
<feature type="signal peptide" evidence="3">
    <location>
        <begin position="1"/>
        <end position="22"/>
    </location>
</feature>
<dbReference type="GO" id="GO:0050482">
    <property type="term" value="P:arachidonate secretion"/>
    <property type="evidence" value="ECO:0007669"/>
    <property type="project" value="InterPro"/>
</dbReference>
<protein>
    <submittedName>
        <fullName evidence="5">Phospholipase A(2)</fullName>
    </submittedName>
</protein>
<feature type="chain" id="PRO_5028931382" evidence="3">
    <location>
        <begin position="23"/>
        <end position="142"/>
    </location>
</feature>
<dbReference type="InterPro" id="IPR053322">
    <property type="entry name" value="PLA2-like"/>
</dbReference>
<dbReference type="WBParaSite" id="Pan_g6057.t1">
    <property type="protein sequence ID" value="Pan_g6057.t1"/>
    <property type="gene ID" value="Pan_g6057"/>
</dbReference>
<dbReference type="PANTHER" id="PTHR34228:SF4">
    <property type="entry name" value="VENOM PROTEIN"/>
    <property type="match status" value="1"/>
</dbReference>
<reference evidence="5" key="2">
    <citation type="submission" date="2020-10" db="UniProtKB">
        <authorList>
            <consortium name="WormBaseParasite"/>
        </authorList>
    </citation>
    <scope>IDENTIFICATION</scope>
</reference>
<evidence type="ECO:0000256" key="2">
    <source>
        <dbReference type="ARBA" id="ARBA00022525"/>
    </source>
</evidence>
<evidence type="ECO:0000313" key="4">
    <source>
        <dbReference type="Proteomes" id="UP000492821"/>
    </source>
</evidence>
<sequence length="142" mass="16161">MFLCNLAVIIVLIAITNRHTVAGSFHKIPKPKWNETIDSKNHCGVNNSYGFDMNALARHSTDSKCGTDIAVYINRCCYDHDQCYGKALKREFCDANFCECMNQYSPPKSSCRTVTDVFCVLVKDFGAKYWGKKLVKLIDRNF</sequence>
<keyword evidence="3" id="KW-0732">Signal</keyword>
<organism evidence="4 5">
    <name type="scientific">Panagrellus redivivus</name>
    <name type="common">Microworm</name>
    <dbReference type="NCBI Taxonomy" id="6233"/>
    <lineage>
        <taxon>Eukaryota</taxon>
        <taxon>Metazoa</taxon>
        <taxon>Ecdysozoa</taxon>
        <taxon>Nematoda</taxon>
        <taxon>Chromadorea</taxon>
        <taxon>Rhabditida</taxon>
        <taxon>Tylenchina</taxon>
        <taxon>Panagrolaimomorpha</taxon>
        <taxon>Panagrolaimoidea</taxon>
        <taxon>Panagrolaimidae</taxon>
        <taxon>Panagrellus</taxon>
    </lineage>
</organism>
<dbReference type="InterPro" id="IPR033113">
    <property type="entry name" value="PLA2_histidine"/>
</dbReference>